<proteinExistence type="predicted"/>
<sequence length="69" mass="7459">MFLPSAIVPKFPNSRNNVIAGLTGFESKALDCKSDAPLEGKTTTSVYRNPLKMPPFMILQTGTANDLSD</sequence>
<reference evidence="1" key="1">
    <citation type="submission" date="2015-12" db="EMBL/GenBank/DDBJ databases">
        <title>Gene expression during late stages of embryo sac development: a critical building block for successful pollen-pistil interactions.</title>
        <authorList>
            <person name="Liu Y."/>
            <person name="Joly V."/>
            <person name="Sabar M."/>
            <person name="Matton D.P."/>
        </authorList>
    </citation>
    <scope>NUCLEOTIDE SEQUENCE</scope>
</reference>
<accession>A0A0V0IKS9</accession>
<dbReference type="AlphaFoldDB" id="A0A0V0IKS9"/>
<evidence type="ECO:0000313" key="1">
    <source>
        <dbReference type="EMBL" id="JAP33228.1"/>
    </source>
</evidence>
<dbReference type="EMBL" id="GEDG01005220">
    <property type="protein sequence ID" value="JAP33228.1"/>
    <property type="molecule type" value="Transcribed_RNA"/>
</dbReference>
<organism evidence="1">
    <name type="scientific">Solanum chacoense</name>
    <name type="common">Chaco potato</name>
    <dbReference type="NCBI Taxonomy" id="4108"/>
    <lineage>
        <taxon>Eukaryota</taxon>
        <taxon>Viridiplantae</taxon>
        <taxon>Streptophyta</taxon>
        <taxon>Embryophyta</taxon>
        <taxon>Tracheophyta</taxon>
        <taxon>Spermatophyta</taxon>
        <taxon>Magnoliopsida</taxon>
        <taxon>eudicotyledons</taxon>
        <taxon>Gunneridae</taxon>
        <taxon>Pentapetalae</taxon>
        <taxon>asterids</taxon>
        <taxon>lamiids</taxon>
        <taxon>Solanales</taxon>
        <taxon>Solanaceae</taxon>
        <taxon>Solanoideae</taxon>
        <taxon>Solaneae</taxon>
        <taxon>Solanum</taxon>
    </lineage>
</organism>
<protein>
    <submittedName>
        <fullName evidence="1">Putative ovule protein</fullName>
    </submittedName>
</protein>
<name>A0A0V0IKS9_SOLCH</name>